<evidence type="ECO:0000313" key="8">
    <source>
        <dbReference type="Proteomes" id="UP000228700"/>
    </source>
</evidence>
<dbReference type="GO" id="GO:0016618">
    <property type="term" value="F:hydroxypyruvate reductase [NAD(P)H] activity"/>
    <property type="evidence" value="ECO:0007669"/>
    <property type="project" value="TreeGrafter"/>
</dbReference>
<evidence type="ECO:0000259" key="5">
    <source>
        <dbReference type="Pfam" id="PF00389"/>
    </source>
</evidence>
<dbReference type="InterPro" id="IPR050223">
    <property type="entry name" value="D-isomer_2-hydroxyacid_DH"/>
</dbReference>
<keyword evidence="3" id="KW-0520">NAD</keyword>
<evidence type="ECO:0000256" key="2">
    <source>
        <dbReference type="ARBA" id="ARBA00023002"/>
    </source>
</evidence>
<name>A0A2M8LCS7_9BACT</name>
<dbReference type="PROSITE" id="PS00670">
    <property type="entry name" value="D_2_HYDROXYACID_DH_2"/>
    <property type="match status" value="1"/>
</dbReference>
<feature type="domain" description="D-isomer specific 2-hydroxyacid dehydrogenase catalytic" evidence="5">
    <location>
        <begin position="5"/>
        <end position="322"/>
    </location>
</feature>
<reference evidence="8" key="1">
    <citation type="submission" date="2017-09" db="EMBL/GenBank/DDBJ databases">
        <title>Depth-based differentiation of microbial function through sediment-hosted aquifers and enrichment of novel symbionts in the deep terrestrial subsurface.</title>
        <authorList>
            <person name="Probst A.J."/>
            <person name="Ladd B."/>
            <person name="Jarett J.K."/>
            <person name="Geller-Mcgrath D.E."/>
            <person name="Sieber C.M.K."/>
            <person name="Emerson J.B."/>
            <person name="Anantharaman K."/>
            <person name="Thomas B.C."/>
            <person name="Malmstrom R."/>
            <person name="Stieglmeier M."/>
            <person name="Klingl A."/>
            <person name="Woyke T."/>
            <person name="Ryan C.M."/>
            <person name="Banfield J.F."/>
        </authorList>
    </citation>
    <scope>NUCLEOTIDE SEQUENCE [LARGE SCALE GENOMIC DNA]</scope>
</reference>
<organism evidence="7 8">
    <name type="scientific">Candidatus Taylorbacteria bacterium CG10_big_fil_rev_8_21_14_0_10_41_48</name>
    <dbReference type="NCBI Taxonomy" id="1975024"/>
    <lineage>
        <taxon>Bacteria</taxon>
        <taxon>Candidatus Tayloriibacteriota</taxon>
    </lineage>
</organism>
<comment type="caution">
    <text evidence="7">The sequence shown here is derived from an EMBL/GenBank/DDBJ whole genome shotgun (WGS) entry which is preliminary data.</text>
</comment>
<dbReference type="PROSITE" id="PS00065">
    <property type="entry name" value="D_2_HYDROXYACID_DH_1"/>
    <property type="match status" value="1"/>
</dbReference>
<dbReference type="GO" id="GO:0051287">
    <property type="term" value="F:NAD binding"/>
    <property type="evidence" value="ECO:0007669"/>
    <property type="project" value="InterPro"/>
</dbReference>
<dbReference type="InterPro" id="IPR006139">
    <property type="entry name" value="D-isomer_2_OHA_DH_cat_dom"/>
</dbReference>
<dbReference type="GO" id="GO:0005829">
    <property type="term" value="C:cytosol"/>
    <property type="evidence" value="ECO:0007669"/>
    <property type="project" value="TreeGrafter"/>
</dbReference>
<dbReference type="PANTHER" id="PTHR10996">
    <property type="entry name" value="2-HYDROXYACID DEHYDROGENASE-RELATED"/>
    <property type="match status" value="1"/>
</dbReference>
<feature type="domain" description="D-isomer specific 2-hydroxyacid dehydrogenase NAD-binding" evidence="6">
    <location>
        <begin position="112"/>
        <end position="291"/>
    </location>
</feature>
<dbReference type="InterPro" id="IPR006140">
    <property type="entry name" value="D-isomer_DH_NAD-bd"/>
</dbReference>
<dbReference type="GO" id="GO:0030267">
    <property type="term" value="F:glyoxylate reductase (NADPH) activity"/>
    <property type="evidence" value="ECO:0007669"/>
    <property type="project" value="TreeGrafter"/>
</dbReference>
<dbReference type="InterPro" id="IPR036291">
    <property type="entry name" value="NAD(P)-bd_dom_sf"/>
</dbReference>
<dbReference type="AlphaFoldDB" id="A0A2M8LCS7"/>
<evidence type="ECO:0000259" key="6">
    <source>
        <dbReference type="Pfam" id="PF02826"/>
    </source>
</evidence>
<protein>
    <submittedName>
        <fullName evidence="7">D-glycerate dehydrogenase</fullName>
    </submittedName>
</protein>
<proteinExistence type="inferred from homology"/>
<gene>
    <name evidence="7" type="ORF">COV01_00020</name>
</gene>
<evidence type="ECO:0000313" key="7">
    <source>
        <dbReference type="EMBL" id="PJE74414.1"/>
    </source>
</evidence>
<evidence type="ECO:0000256" key="1">
    <source>
        <dbReference type="ARBA" id="ARBA00005854"/>
    </source>
</evidence>
<accession>A0A2M8LCS7</accession>
<evidence type="ECO:0000256" key="4">
    <source>
        <dbReference type="RuleBase" id="RU003719"/>
    </source>
</evidence>
<dbReference type="CDD" id="cd05301">
    <property type="entry name" value="GDH"/>
    <property type="match status" value="1"/>
</dbReference>
<dbReference type="FunFam" id="3.40.50.720:FF:000203">
    <property type="entry name" value="D-3-phosphoglycerate dehydrogenase (SerA)"/>
    <property type="match status" value="1"/>
</dbReference>
<dbReference type="PANTHER" id="PTHR10996:SF283">
    <property type="entry name" value="GLYOXYLATE_HYDROXYPYRUVATE REDUCTASE B"/>
    <property type="match status" value="1"/>
</dbReference>
<dbReference type="PROSITE" id="PS00671">
    <property type="entry name" value="D_2_HYDROXYACID_DH_3"/>
    <property type="match status" value="1"/>
</dbReference>
<dbReference type="Pfam" id="PF00389">
    <property type="entry name" value="2-Hacid_dh"/>
    <property type="match status" value="1"/>
</dbReference>
<dbReference type="SUPFAM" id="SSF52283">
    <property type="entry name" value="Formate/glycerate dehydrogenase catalytic domain-like"/>
    <property type="match status" value="1"/>
</dbReference>
<sequence length="324" mass="35808">MSKSVFVTREIPAIAIERLRSRGYTVDVGGWKVPPTQREIIRALKKKPYDAVLTLLTDKIDATVFDAVPHTKLYANYAIGYDNVDIKEAQKRGIFVTNTPGSYSDSIAEHTIALVLSLTARITESDRFVRAGKYKGWSPMNFIGTDLAGKTIGIVGTGRIGASVAHHFAKGFDSKIIYYDVVRNEKIEKDCGATFVPSVEEVLRLADIVTIHVPLLESTHHLINEARLHMMKPTAYLVNTSRGPVIDEVALVNALKSNVIRGAGLDVFEFEPKLARGLTKLSNVVLTPHIASAREHARDEMARVVADNIIDFIEGKIPRNNVYS</sequence>
<dbReference type="Pfam" id="PF02826">
    <property type="entry name" value="2-Hacid_dh_C"/>
    <property type="match status" value="1"/>
</dbReference>
<dbReference type="Gene3D" id="3.40.50.720">
    <property type="entry name" value="NAD(P)-binding Rossmann-like Domain"/>
    <property type="match status" value="2"/>
</dbReference>
<evidence type="ECO:0000256" key="3">
    <source>
        <dbReference type="ARBA" id="ARBA00023027"/>
    </source>
</evidence>
<dbReference type="EMBL" id="PFEQ01000001">
    <property type="protein sequence ID" value="PJE74414.1"/>
    <property type="molecule type" value="Genomic_DNA"/>
</dbReference>
<dbReference type="InterPro" id="IPR029753">
    <property type="entry name" value="D-isomer_DH_CS"/>
</dbReference>
<comment type="similarity">
    <text evidence="1 4">Belongs to the D-isomer specific 2-hydroxyacid dehydrogenase family.</text>
</comment>
<dbReference type="SUPFAM" id="SSF51735">
    <property type="entry name" value="NAD(P)-binding Rossmann-fold domains"/>
    <property type="match status" value="1"/>
</dbReference>
<dbReference type="InterPro" id="IPR029752">
    <property type="entry name" value="D-isomer_DH_CS1"/>
</dbReference>
<dbReference type="Proteomes" id="UP000228700">
    <property type="component" value="Unassembled WGS sequence"/>
</dbReference>
<keyword evidence="2 4" id="KW-0560">Oxidoreductase</keyword>